<name>A0ABD1F3S7_HYPHA</name>
<dbReference type="Proteomes" id="UP001566132">
    <property type="component" value="Unassembled WGS sequence"/>
</dbReference>
<feature type="compositionally biased region" description="Basic and acidic residues" evidence="1">
    <location>
        <begin position="110"/>
        <end position="124"/>
    </location>
</feature>
<feature type="compositionally biased region" description="Polar residues" evidence="1">
    <location>
        <begin position="368"/>
        <end position="394"/>
    </location>
</feature>
<dbReference type="AlphaFoldDB" id="A0ABD1F3S7"/>
<feature type="region of interest" description="Disordered" evidence="1">
    <location>
        <begin position="1"/>
        <end position="124"/>
    </location>
</feature>
<accession>A0ABD1F3S7</accession>
<feature type="region of interest" description="Disordered" evidence="1">
    <location>
        <begin position="811"/>
        <end position="847"/>
    </location>
</feature>
<evidence type="ECO:0000256" key="1">
    <source>
        <dbReference type="SAM" id="MobiDB-lite"/>
    </source>
</evidence>
<keyword evidence="3" id="KW-1185">Reference proteome</keyword>
<dbReference type="EMBL" id="JBDJPC010000004">
    <property type="protein sequence ID" value="KAL1506624.1"/>
    <property type="molecule type" value="Genomic_DNA"/>
</dbReference>
<feature type="compositionally biased region" description="Polar residues" evidence="1">
    <location>
        <begin position="63"/>
        <end position="88"/>
    </location>
</feature>
<proteinExistence type="predicted"/>
<feature type="region of interest" description="Disordered" evidence="1">
    <location>
        <begin position="298"/>
        <end position="319"/>
    </location>
</feature>
<comment type="caution">
    <text evidence="2">The sequence shown here is derived from an EMBL/GenBank/DDBJ whole genome shotgun (WGS) entry which is preliminary data.</text>
</comment>
<organism evidence="2 3">
    <name type="scientific">Hypothenemus hampei</name>
    <name type="common">Coffee berry borer</name>
    <dbReference type="NCBI Taxonomy" id="57062"/>
    <lineage>
        <taxon>Eukaryota</taxon>
        <taxon>Metazoa</taxon>
        <taxon>Ecdysozoa</taxon>
        <taxon>Arthropoda</taxon>
        <taxon>Hexapoda</taxon>
        <taxon>Insecta</taxon>
        <taxon>Pterygota</taxon>
        <taxon>Neoptera</taxon>
        <taxon>Endopterygota</taxon>
        <taxon>Coleoptera</taxon>
        <taxon>Polyphaga</taxon>
        <taxon>Cucujiformia</taxon>
        <taxon>Curculionidae</taxon>
        <taxon>Scolytinae</taxon>
        <taxon>Hypothenemus</taxon>
    </lineage>
</organism>
<gene>
    <name evidence="2" type="ORF">ABEB36_005950</name>
</gene>
<sequence>MEPTNNGKSCLQKRMGPAPFASFEDLSDEMDSPGEKEIAIIRLPGISEQEIPSKYPDRESVEKQPSSLVGSTLKTAHSTSNSPQTHSPLPNKMKLANMPRIDISRASSSSHHDSRDSSPEREIFESADANTVKLGLGFKEDDALELRLSTEELDFHDVVETKSHKYKHRSASPEFDELYGNNNRKNSQCSDVVLLSISGRTSRISSIGSQGSAQSRLSNASHISIISGQSAYSQCSSPHKTLLETSFCGNRGSQTNISSDHPESKDEQENIEKVLLARKSDPSRAVIASSVSKNLSQRNDISKTLQRNNELKPESTDGKAKLPRKIISKSGVEYIYIPLKGPLPVDDSQEGTEIKSCGSDFSKRKTKQGVSKTKATASAPTNLTTNKPQSQNTEPKYIRIRLKPDHCYDDYEGPSTSNEIVKPATLNLTIPQENHHAKREYNDNNNFNSIQHHARSLTNSPKLLRKHPGGQSTVPRRNSFVTLFRTGPDSPGTSKQKRKNTLTSCINYNAKNSSTSTHISSTESVDSKGKHKSVLSIFKFPRDKHKTSEIQSDKTRKVKSAEPKIRYKEEKRELPLSSESIRIPLHSPTYYEQKTILDECQGASQNKDLEVTVVEIIPQKSIVKQIETKVEIVKCDSNEEIINKTSEIVVETQVENNKTNITTVDIETTNIPAELSCSSISESTVIKTTETGKKGMNVDDHNSSESEREVELESDKSFEIERKAIVLQQDSFEDELPYVPTTLPQERSAAVPILPVKQRGVMEIKTCPIERPRSTTPIHSSGLETYFDGFGSKYDNISTPTEKLKISLPRADLPAKATSTKPRPLCQEDPQKSNDEIPPPLPPKGVQKSWINFEEVPERRKPPKRIQTIPSRGHIDITGLVKDNVVYTYVNPDECKCECHEHKETENKQQPVVEIQEDEVPLLNQDDKEGLVNR</sequence>
<feature type="compositionally biased region" description="Basic and acidic residues" evidence="1">
    <location>
        <begin position="309"/>
        <end position="319"/>
    </location>
</feature>
<protein>
    <submittedName>
        <fullName evidence="2">Uncharacterized protein</fullName>
    </submittedName>
</protein>
<feature type="compositionally biased region" description="Low complexity" evidence="1">
    <location>
        <begin position="100"/>
        <end position="109"/>
    </location>
</feature>
<feature type="compositionally biased region" description="Polar residues" evidence="1">
    <location>
        <begin position="298"/>
        <end position="308"/>
    </location>
</feature>
<evidence type="ECO:0000313" key="2">
    <source>
        <dbReference type="EMBL" id="KAL1506624.1"/>
    </source>
</evidence>
<feature type="region of interest" description="Disordered" evidence="1">
    <location>
        <begin position="347"/>
        <end position="396"/>
    </location>
</feature>
<reference evidence="2 3" key="1">
    <citation type="submission" date="2024-05" db="EMBL/GenBank/DDBJ databases">
        <title>Genetic variation in Jamaican populations of the coffee berry borer (Hypothenemus hampei).</title>
        <authorList>
            <person name="Errbii M."/>
            <person name="Myrie A."/>
        </authorList>
    </citation>
    <scope>NUCLEOTIDE SEQUENCE [LARGE SCALE GENOMIC DNA]</scope>
    <source>
        <strain evidence="2">JA-Hopewell-2020-01-JO</strain>
        <tissue evidence="2">Whole body</tissue>
    </source>
</reference>
<feature type="region of interest" description="Disordered" evidence="1">
    <location>
        <begin position="693"/>
        <end position="714"/>
    </location>
</feature>
<evidence type="ECO:0000313" key="3">
    <source>
        <dbReference type="Proteomes" id="UP001566132"/>
    </source>
</evidence>